<dbReference type="EMBL" id="BNEE01000003">
    <property type="protein sequence ID" value="GHI82987.1"/>
    <property type="molecule type" value="Genomic_DNA"/>
</dbReference>
<organism evidence="2 3">
    <name type="scientific">Streptomyces xanthophaeus</name>
    <dbReference type="NCBI Taxonomy" id="67385"/>
    <lineage>
        <taxon>Bacteria</taxon>
        <taxon>Bacillati</taxon>
        <taxon>Actinomycetota</taxon>
        <taxon>Actinomycetes</taxon>
        <taxon>Kitasatosporales</taxon>
        <taxon>Streptomycetaceae</taxon>
        <taxon>Streptomyces</taxon>
    </lineage>
</organism>
<comment type="caution">
    <text evidence="2">The sequence shown here is derived from an EMBL/GenBank/DDBJ whole genome shotgun (WGS) entry which is preliminary data.</text>
</comment>
<reference evidence="2" key="1">
    <citation type="submission" date="2020-09" db="EMBL/GenBank/DDBJ databases">
        <title>Whole genome shotgun sequence of Streptomyces xanthophaeus NBRC 12829.</title>
        <authorList>
            <person name="Komaki H."/>
            <person name="Tamura T."/>
        </authorList>
    </citation>
    <scope>NUCLEOTIDE SEQUENCE</scope>
    <source>
        <strain evidence="2">NBRC 12829</strain>
    </source>
</reference>
<dbReference type="Proteomes" id="UP000600026">
    <property type="component" value="Unassembled WGS sequence"/>
</dbReference>
<evidence type="ECO:0000256" key="1">
    <source>
        <dbReference type="SAM" id="MobiDB-lite"/>
    </source>
</evidence>
<proteinExistence type="predicted"/>
<dbReference type="AlphaFoldDB" id="A0A919GU42"/>
<gene>
    <name evidence="2" type="ORF">Sxan_03510</name>
</gene>
<sequence length="110" mass="10955">MDVSEPDPAGPVACATWTALARRVGRGGTVLPADLPVVKAEGAVMATYIPANPAAAKDLLQQADGNQPSTPSAVKPFGTMAPLAQGSKATYGGADARPGSGPAVRSSRPC</sequence>
<name>A0A919GU42_9ACTN</name>
<evidence type="ECO:0000313" key="2">
    <source>
        <dbReference type="EMBL" id="GHI82987.1"/>
    </source>
</evidence>
<keyword evidence="3" id="KW-1185">Reference proteome</keyword>
<feature type="region of interest" description="Disordered" evidence="1">
    <location>
        <begin position="85"/>
        <end position="110"/>
    </location>
</feature>
<accession>A0A919GU42</accession>
<protein>
    <submittedName>
        <fullName evidence="2">Uncharacterized protein</fullName>
    </submittedName>
</protein>
<evidence type="ECO:0000313" key="3">
    <source>
        <dbReference type="Proteomes" id="UP000600026"/>
    </source>
</evidence>